<evidence type="ECO:0000313" key="3">
    <source>
        <dbReference type="Proteomes" id="UP000825729"/>
    </source>
</evidence>
<comment type="caution">
    <text evidence="2">The sequence shown here is derived from an EMBL/GenBank/DDBJ whole genome shotgun (WGS) entry which is preliminary data.</text>
</comment>
<protein>
    <submittedName>
        <fullName evidence="2">Uncharacterized protein</fullName>
    </submittedName>
</protein>
<dbReference type="AlphaFoldDB" id="A0AAV7ESX3"/>
<dbReference type="PANTHER" id="PTHR33730">
    <property type="entry name" value="OS05G0542732 PROTEIN-RELATED"/>
    <property type="match status" value="1"/>
</dbReference>
<dbReference type="Proteomes" id="UP000825729">
    <property type="component" value="Unassembled WGS sequence"/>
</dbReference>
<evidence type="ECO:0000313" key="2">
    <source>
        <dbReference type="EMBL" id="KAG9450363.1"/>
    </source>
</evidence>
<dbReference type="InterPro" id="IPR031421">
    <property type="entry name" value="DUF4666"/>
</dbReference>
<evidence type="ECO:0000256" key="1">
    <source>
        <dbReference type="SAM" id="MobiDB-lite"/>
    </source>
</evidence>
<name>A0AAV7ESX3_ARIFI</name>
<feature type="region of interest" description="Disordered" evidence="1">
    <location>
        <begin position="39"/>
        <end position="85"/>
    </location>
</feature>
<keyword evidence="3" id="KW-1185">Reference proteome</keyword>
<proteinExistence type="predicted"/>
<dbReference type="Pfam" id="PF15697">
    <property type="entry name" value="DUF4666"/>
    <property type="match status" value="1"/>
</dbReference>
<accession>A0AAV7ESX3</accession>
<dbReference type="EMBL" id="JAINDJ010000004">
    <property type="protein sequence ID" value="KAG9450363.1"/>
    <property type="molecule type" value="Genomic_DNA"/>
</dbReference>
<reference evidence="2 3" key="1">
    <citation type="submission" date="2021-07" db="EMBL/GenBank/DDBJ databases">
        <title>The Aristolochia fimbriata genome: insights into angiosperm evolution, floral development and chemical biosynthesis.</title>
        <authorList>
            <person name="Jiao Y."/>
        </authorList>
    </citation>
    <scope>NUCLEOTIDE SEQUENCE [LARGE SCALE GENOMIC DNA]</scope>
    <source>
        <strain evidence="2">IBCAS-2021</strain>
        <tissue evidence="2">Leaf</tissue>
    </source>
</reference>
<gene>
    <name evidence="2" type="ORF">H6P81_010328</name>
</gene>
<feature type="compositionally biased region" description="Low complexity" evidence="1">
    <location>
        <begin position="39"/>
        <end position="48"/>
    </location>
</feature>
<organism evidence="2 3">
    <name type="scientific">Aristolochia fimbriata</name>
    <name type="common">White veined hardy Dutchman's pipe vine</name>
    <dbReference type="NCBI Taxonomy" id="158543"/>
    <lineage>
        <taxon>Eukaryota</taxon>
        <taxon>Viridiplantae</taxon>
        <taxon>Streptophyta</taxon>
        <taxon>Embryophyta</taxon>
        <taxon>Tracheophyta</taxon>
        <taxon>Spermatophyta</taxon>
        <taxon>Magnoliopsida</taxon>
        <taxon>Magnoliidae</taxon>
        <taxon>Piperales</taxon>
        <taxon>Aristolochiaceae</taxon>
        <taxon>Aristolochia</taxon>
    </lineage>
</organism>
<sequence length="105" mass="11409">MSTLQRSSFSFRRQGSSGRIWENQVNAWELKGPNFMGAAAAPAATTPPLSSQHVSTPPAGEAEEVHRLPEYSQQPNIPPTPPVAAHKKSGFSAFFRLCVKPHPKS</sequence>